<evidence type="ECO:0000256" key="2">
    <source>
        <dbReference type="ARBA" id="ARBA00006375"/>
    </source>
</evidence>
<feature type="repeat" description="Solcar" evidence="10">
    <location>
        <begin position="11"/>
        <end position="113"/>
    </location>
</feature>
<dbReference type="PRINTS" id="PR00926">
    <property type="entry name" value="MITOCARRIER"/>
</dbReference>
<reference evidence="13 14" key="1">
    <citation type="journal article" date="2013" name="MBio">
        <title>Genome sequencing of the plant pathogen Taphrina deformans, the causal agent of peach leaf curl.</title>
        <authorList>
            <person name="Cisse O.H."/>
            <person name="Almeida J.M.G.C.F."/>
            <person name="Fonseca A."/>
            <person name="Kumar A.A."/>
            <person name="Salojaervi J."/>
            <person name="Overmyer K."/>
            <person name="Hauser P.M."/>
            <person name="Pagni M."/>
        </authorList>
    </citation>
    <scope>NUCLEOTIDE SEQUENCE [LARGE SCALE GENOMIC DNA]</scope>
    <source>
        <strain evidence="14">PYCC 5710 / ATCC 11124 / CBS 356.35 / IMI 108563 / JCM 9778 / NBRC 8474</strain>
    </source>
</reference>
<dbReference type="PROSITE" id="PS50920">
    <property type="entry name" value="SOLCAR"/>
    <property type="match status" value="3"/>
</dbReference>
<keyword evidence="3 11" id="KW-0813">Transport</keyword>
<evidence type="ECO:0000256" key="6">
    <source>
        <dbReference type="ARBA" id="ARBA00022792"/>
    </source>
</evidence>
<feature type="transmembrane region" description="Helical" evidence="12">
    <location>
        <begin position="85"/>
        <end position="107"/>
    </location>
</feature>
<dbReference type="EMBL" id="CAHR02000080">
    <property type="protein sequence ID" value="CCG82322.1"/>
    <property type="molecule type" value="Genomic_DNA"/>
</dbReference>
<protein>
    <submittedName>
        <fullName evidence="13">Peroxisomal carrier protein</fullName>
    </submittedName>
</protein>
<dbReference type="InterPro" id="IPR002067">
    <property type="entry name" value="MCP"/>
</dbReference>
<evidence type="ECO:0000256" key="3">
    <source>
        <dbReference type="ARBA" id="ARBA00022448"/>
    </source>
</evidence>
<evidence type="ECO:0000256" key="5">
    <source>
        <dbReference type="ARBA" id="ARBA00022737"/>
    </source>
</evidence>
<dbReference type="Gene3D" id="1.50.40.10">
    <property type="entry name" value="Mitochondrial carrier domain"/>
    <property type="match status" value="1"/>
</dbReference>
<dbReference type="Pfam" id="PF00153">
    <property type="entry name" value="Mito_carr"/>
    <property type="match status" value="3"/>
</dbReference>
<gene>
    <name evidence="13" type="ORF">TAPDE_002342</name>
</gene>
<comment type="similarity">
    <text evidence="2 11">Belongs to the mitochondrial carrier (TC 2.A.29) family.</text>
</comment>
<comment type="caution">
    <text evidence="13">The sequence shown here is derived from an EMBL/GenBank/DDBJ whole genome shotgun (WGS) entry which is preliminary data.</text>
</comment>
<dbReference type="InterPro" id="IPR052217">
    <property type="entry name" value="Mito/Peroxisomal_Carrier"/>
</dbReference>
<dbReference type="OrthoDB" id="446044at2759"/>
<evidence type="ECO:0000256" key="7">
    <source>
        <dbReference type="ARBA" id="ARBA00022989"/>
    </source>
</evidence>
<dbReference type="SUPFAM" id="SSF103506">
    <property type="entry name" value="Mitochondrial carrier"/>
    <property type="match status" value="1"/>
</dbReference>
<evidence type="ECO:0000256" key="10">
    <source>
        <dbReference type="PROSITE-ProRule" id="PRU00282"/>
    </source>
</evidence>
<dbReference type="AlphaFoldDB" id="R4X9Y4"/>
<dbReference type="eggNOG" id="KOG0769">
    <property type="taxonomic scope" value="Eukaryota"/>
</dbReference>
<feature type="repeat" description="Solcar" evidence="10">
    <location>
        <begin position="121"/>
        <end position="205"/>
    </location>
</feature>
<dbReference type="GO" id="GO:0015217">
    <property type="term" value="F:ADP transmembrane transporter activity"/>
    <property type="evidence" value="ECO:0007669"/>
    <property type="project" value="TreeGrafter"/>
</dbReference>
<evidence type="ECO:0000256" key="4">
    <source>
        <dbReference type="ARBA" id="ARBA00022692"/>
    </source>
</evidence>
<sequence length="328" mass="35502">MSAPVLNLEPLSPVGDALAGSLGAVFANAVVYPLDIIKTRIQVQKRKVSQDGTQDGGTGTIDGEHYTSALDALEKMVKQEGISGLYAGIAGGLFGTASQNFAYFYWYTFVRDAYTARVPIISTSMELVLGAVAGALSTIFTIPISVCTTRQQTASKSRRRNLWGTVQEVIGEDGITGLWRGLRPSLVLCVNPAITYGLFQILKKRIVGEAKLTPGQAFVVGALSKTVATVVTYPYIMAKVRMQHKDEDPTVAHAQKSLSAIGILTKIVQENGLLGLYKGMDTQISKAVLTQAILFYFRELFTKYTMVAFALLRQARARRALGRIAGDL</sequence>
<feature type="transmembrane region" description="Helical" evidence="12">
    <location>
        <begin position="17"/>
        <end position="37"/>
    </location>
</feature>
<dbReference type="Proteomes" id="UP000013776">
    <property type="component" value="Unassembled WGS sequence"/>
</dbReference>
<keyword evidence="5" id="KW-0677">Repeat</keyword>
<dbReference type="InterPro" id="IPR018108">
    <property type="entry name" value="MCP_transmembrane"/>
</dbReference>
<keyword evidence="9 10" id="KW-0472">Membrane</keyword>
<dbReference type="PANTHER" id="PTHR45939:SF1">
    <property type="entry name" value="MITOCHONDRIAL THIAMINE PYROPHOSPHATE CARRIER 1-RELATED"/>
    <property type="match status" value="1"/>
</dbReference>
<dbReference type="GO" id="GO:0005743">
    <property type="term" value="C:mitochondrial inner membrane"/>
    <property type="evidence" value="ECO:0007669"/>
    <property type="project" value="UniProtKB-SubCell"/>
</dbReference>
<evidence type="ECO:0000256" key="1">
    <source>
        <dbReference type="ARBA" id="ARBA00004448"/>
    </source>
</evidence>
<keyword evidence="8" id="KW-0496">Mitochondrion</keyword>
<dbReference type="VEuPathDB" id="FungiDB:TAPDE_002342"/>
<evidence type="ECO:0000256" key="8">
    <source>
        <dbReference type="ARBA" id="ARBA00023128"/>
    </source>
</evidence>
<keyword evidence="4 10" id="KW-0812">Transmembrane</keyword>
<keyword evidence="7 12" id="KW-1133">Transmembrane helix</keyword>
<evidence type="ECO:0000313" key="14">
    <source>
        <dbReference type="Proteomes" id="UP000013776"/>
    </source>
</evidence>
<evidence type="ECO:0000256" key="11">
    <source>
        <dbReference type="RuleBase" id="RU000488"/>
    </source>
</evidence>
<accession>R4X9Y4</accession>
<evidence type="ECO:0000256" key="9">
    <source>
        <dbReference type="ARBA" id="ARBA00023136"/>
    </source>
</evidence>
<comment type="subcellular location">
    <subcellularLocation>
        <location evidence="1">Mitochondrion inner membrane</location>
        <topology evidence="1">Multi-pass membrane protein</topology>
    </subcellularLocation>
</comment>
<name>R4X9Y4_TAPDE</name>
<evidence type="ECO:0000313" key="13">
    <source>
        <dbReference type="EMBL" id="CCG82322.1"/>
    </source>
</evidence>
<keyword evidence="14" id="KW-1185">Reference proteome</keyword>
<dbReference type="PANTHER" id="PTHR45939">
    <property type="entry name" value="PEROXISOMAL MEMBRANE PROTEIN PMP34-RELATED"/>
    <property type="match status" value="1"/>
</dbReference>
<proteinExistence type="inferred from homology"/>
<dbReference type="STRING" id="1097556.R4X9Y4"/>
<organism evidence="13 14">
    <name type="scientific">Taphrina deformans (strain PYCC 5710 / ATCC 11124 / CBS 356.35 / IMI 108563 / JCM 9778 / NBRC 8474)</name>
    <name type="common">Peach leaf curl fungus</name>
    <name type="synonym">Lalaria deformans</name>
    <dbReference type="NCBI Taxonomy" id="1097556"/>
    <lineage>
        <taxon>Eukaryota</taxon>
        <taxon>Fungi</taxon>
        <taxon>Dikarya</taxon>
        <taxon>Ascomycota</taxon>
        <taxon>Taphrinomycotina</taxon>
        <taxon>Taphrinomycetes</taxon>
        <taxon>Taphrinales</taxon>
        <taxon>Taphrinaceae</taxon>
        <taxon>Taphrina</taxon>
    </lineage>
</organism>
<feature type="repeat" description="Solcar" evidence="10">
    <location>
        <begin position="212"/>
        <end position="304"/>
    </location>
</feature>
<keyword evidence="6" id="KW-0999">Mitochondrion inner membrane</keyword>
<evidence type="ECO:0000256" key="12">
    <source>
        <dbReference type="SAM" id="Phobius"/>
    </source>
</evidence>
<feature type="transmembrane region" description="Helical" evidence="12">
    <location>
        <begin position="127"/>
        <end position="149"/>
    </location>
</feature>
<dbReference type="InterPro" id="IPR023395">
    <property type="entry name" value="MCP_dom_sf"/>
</dbReference>